<accession>A0A8H7PRL9</accession>
<keyword evidence="2" id="KW-1185">Reference proteome</keyword>
<evidence type="ECO:0000313" key="2">
    <source>
        <dbReference type="Proteomes" id="UP000612746"/>
    </source>
</evidence>
<dbReference type="AlphaFoldDB" id="A0A8H7PRL9"/>
<gene>
    <name evidence="1" type="ORF">INT44_001667</name>
</gene>
<proteinExistence type="predicted"/>
<comment type="caution">
    <text evidence="1">The sequence shown here is derived from an EMBL/GenBank/DDBJ whole genome shotgun (WGS) entry which is preliminary data.</text>
</comment>
<dbReference type="EMBL" id="JAEPRA010000011">
    <property type="protein sequence ID" value="KAG2178515.1"/>
    <property type="molecule type" value="Genomic_DNA"/>
</dbReference>
<protein>
    <submittedName>
        <fullName evidence="1">Uncharacterized protein</fullName>
    </submittedName>
</protein>
<name>A0A8H7PRL9_9FUNG</name>
<dbReference type="Proteomes" id="UP000612746">
    <property type="component" value="Unassembled WGS sequence"/>
</dbReference>
<reference evidence="1" key="1">
    <citation type="submission" date="2020-12" db="EMBL/GenBank/DDBJ databases">
        <title>Metabolic potential, ecology and presence of endohyphal bacteria is reflected in genomic diversity of Mucoromycotina.</title>
        <authorList>
            <person name="Muszewska A."/>
            <person name="Okrasinska A."/>
            <person name="Steczkiewicz K."/>
            <person name="Drgas O."/>
            <person name="Orlowska M."/>
            <person name="Perlinska-Lenart U."/>
            <person name="Aleksandrzak-Piekarczyk T."/>
            <person name="Szatraj K."/>
            <person name="Zielenkiewicz U."/>
            <person name="Pilsyk S."/>
            <person name="Malc E."/>
            <person name="Mieczkowski P."/>
            <person name="Kruszewska J.S."/>
            <person name="Biernat P."/>
            <person name="Pawlowska J."/>
        </authorList>
    </citation>
    <scope>NUCLEOTIDE SEQUENCE</scope>
    <source>
        <strain evidence="1">WA0000051536</strain>
    </source>
</reference>
<evidence type="ECO:0000313" key="1">
    <source>
        <dbReference type="EMBL" id="KAG2178515.1"/>
    </source>
</evidence>
<organism evidence="1 2">
    <name type="scientific">Umbelopsis vinacea</name>
    <dbReference type="NCBI Taxonomy" id="44442"/>
    <lineage>
        <taxon>Eukaryota</taxon>
        <taxon>Fungi</taxon>
        <taxon>Fungi incertae sedis</taxon>
        <taxon>Mucoromycota</taxon>
        <taxon>Mucoromycotina</taxon>
        <taxon>Umbelopsidomycetes</taxon>
        <taxon>Umbelopsidales</taxon>
        <taxon>Umbelopsidaceae</taxon>
        <taxon>Umbelopsis</taxon>
    </lineage>
</organism>
<sequence>MAATSFAALIAVNIGEQIFDVTATKRRIGGGTTEDSCTISKDLGSVLAVGISINEPVGGIGASRTHRLITSTASMAVIIVGSHDHAGHDGQREEEGVYKHDNLNNNAYGV</sequence>